<dbReference type="Pfam" id="PF10658">
    <property type="entry name" value="DUF2484"/>
    <property type="match status" value="1"/>
</dbReference>
<evidence type="ECO:0000313" key="2">
    <source>
        <dbReference type="EMBL" id="SEW19825.1"/>
    </source>
</evidence>
<dbReference type="STRING" id="1173584.SAMN05444851_2061"/>
<evidence type="ECO:0000313" key="3">
    <source>
        <dbReference type="Proteomes" id="UP000199650"/>
    </source>
</evidence>
<proteinExistence type="predicted"/>
<keyword evidence="1" id="KW-1133">Transmembrane helix</keyword>
<feature type="transmembrane region" description="Helical" evidence="1">
    <location>
        <begin position="50"/>
        <end position="68"/>
    </location>
</feature>
<keyword evidence="3" id="KW-1185">Reference proteome</keyword>
<feature type="transmembrane region" description="Helical" evidence="1">
    <location>
        <begin position="6"/>
        <end position="22"/>
    </location>
</feature>
<evidence type="ECO:0008006" key="4">
    <source>
        <dbReference type="Google" id="ProtNLM"/>
    </source>
</evidence>
<accession>A0A1I0PZ23</accession>
<sequence>MSAPLIAAALWVIAATAVAFLPMRRQFVPGLVLLVAAPFLILWIGANHGWLWAGLGLAAFLSMFRRPLWYLTRKASGRV</sequence>
<reference evidence="2 3" key="1">
    <citation type="submission" date="2016-10" db="EMBL/GenBank/DDBJ databases">
        <authorList>
            <person name="de Groot N.N."/>
        </authorList>
    </citation>
    <scope>NUCLEOTIDE SEQUENCE [LARGE SCALE GENOMIC DNA]</scope>
    <source>
        <strain evidence="2 3">DSM 29439</strain>
    </source>
</reference>
<name>A0A1I0PZ23_9RHOB</name>
<keyword evidence="1" id="KW-0812">Transmembrane</keyword>
<dbReference type="RefSeq" id="WP_091430386.1">
    <property type="nucleotide sequence ID" value="NZ_FOJB01000001.1"/>
</dbReference>
<protein>
    <recommendedName>
        <fullName evidence="4">UDP-N-acetylmuramate--alanine ligase</fullName>
    </recommendedName>
</protein>
<dbReference type="InterPro" id="IPR018919">
    <property type="entry name" value="DUF2484"/>
</dbReference>
<keyword evidence="1" id="KW-0472">Membrane</keyword>
<feature type="transmembrane region" description="Helical" evidence="1">
    <location>
        <begin position="27"/>
        <end position="44"/>
    </location>
</feature>
<organism evidence="2 3">
    <name type="scientific">Aliiroseovarius sediminilitoris</name>
    <dbReference type="NCBI Taxonomy" id="1173584"/>
    <lineage>
        <taxon>Bacteria</taxon>
        <taxon>Pseudomonadati</taxon>
        <taxon>Pseudomonadota</taxon>
        <taxon>Alphaproteobacteria</taxon>
        <taxon>Rhodobacterales</taxon>
        <taxon>Paracoccaceae</taxon>
        <taxon>Aliiroseovarius</taxon>
    </lineage>
</organism>
<evidence type="ECO:0000256" key="1">
    <source>
        <dbReference type="SAM" id="Phobius"/>
    </source>
</evidence>
<dbReference type="Proteomes" id="UP000199650">
    <property type="component" value="Unassembled WGS sequence"/>
</dbReference>
<dbReference type="EMBL" id="FOJB01000001">
    <property type="protein sequence ID" value="SEW19825.1"/>
    <property type="molecule type" value="Genomic_DNA"/>
</dbReference>
<gene>
    <name evidence="2" type="ORF">SAMN05444851_2061</name>
</gene>
<dbReference type="AlphaFoldDB" id="A0A1I0PZ23"/>